<dbReference type="InterPro" id="IPR044087">
    <property type="entry name" value="NahD-like"/>
</dbReference>
<dbReference type="GO" id="GO:0018845">
    <property type="term" value="F:2-hydroxychromene-2-carboxylate isomerase activity"/>
    <property type="evidence" value="ECO:0007669"/>
    <property type="project" value="UniProtKB-UniRule"/>
</dbReference>
<gene>
    <name evidence="4" type="ORF">SAMN05877838_3009</name>
</gene>
<dbReference type="RefSeq" id="WP_097108559.1">
    <property type="nucleotide sequence ID" value="NZ_OCPC01000004.1"/>
</dbReference>
<reference evidence="5" key="1">
    <citation type="submission" date="2017-08" db="EMBL/GenBank/DDBJ databases">
        <authorList>
            <person name="Varghese N."/>
            <person name="Submissions S."/>
        </authorList>
    </citation>
    <scope>NUCLEOTIDE SEQUENCE [LARGE SCALE GENOMIC DNA]</scope>
    <source>
        <strain evidence="5">KCTC 23107</strain>
    </source>
</reference>
<proteinExistence type="inferred from homology"/>
<evidence type="ECO:0000256" key="1">
    <source>
        <dbReference type="PIRNR" id="PIRNR006386"/>
    </source>
</evidence>
<dbReference type="EMBL" id="OCPC01000004">
    <property type="protein sequence ID" value="SOE18096.1"/>
    <property type="molecule type" value="Genomic_DNA"/>
</dbReference>
<evidence type="ECO:0000313" key="4">
    <source>
        <dbReference type="EMBL" id="SOE18096.1"/>
    </source>
</evidence>
<dbReference type="SUPFAM" id="SSF52833">
    <property type="entry name" value="Thioredoxin-like"/>
    <property type="match status" value="1"/>
</dbReference>
<sequence>MHVIDYYFHCASPFTYLGHNLLCEVAERHKATLNYKPVNLGALWAVSGAVPPGQRPPVRQRLRLIELQRLAAWRGLPIKTTPLHWPVDAALADKVIIALVETGHDPRYFVGKVLAGVWANDDNIADETVLTSYLSQVGLDARPALLDAKTDEIAAIRERNSQDAIAADAVGVPTYVLNGEPFWGQDRIELLEQALSTGRNPIRPH</sequence>
<evidence type="ECO:0000256" key="2">
    <source>
        <dbReference type="PIRSR" id="PIRSR006386-1"/>
    </source>
</evidence>
<evidence type="ECO:0000313" key="5">
    <source>
        <dbReference type="Proteomes" id="UP000219465"/>
    </source>
</evidence>
<dbReference type="InterPro" id="IPR001853">
    <property type="entry name" value="DSBA-like_thioredoxin_dom"/>
</dbReference>
<dbReference type="Pfam" id="PF01323">
    <property type="entry name" value="DSBA"/>
    <property type="match status" value="1"/>
</dbReference>
<name>A0A286IEL4_9HYPH</name>
<dbReference type="PIRSF" id="PIRSF006386">
    <property type="entry name" value="HCCAis_GSTk"/>
    <property type="match status" value="1"/>
</dbReference>
<dbReference type="InterPro" id="IPR036249">
    <property type="entry name" value="Thioredoxin-like_sf"/>
</dbReference>
<dbReference type="GO" id="GO:0004364">
    <property type="term" value="F:glutathione transferase activity"/>
    <property type="evidence" value="ECO:0007669"/>
    <property type="project" value="TreeGrafter"/>
</dbReference>
<dbReference type="Gene3D" id="3.40.30.10">
    <property type="entry name" value="Glutaredoxin"/>
    <property type="match status" value="1"/>
</dbReference>
<dbReference type="AlphaFoldDB" id="A0A286IEL4"/>
<dbReference type="GO" id="GO:1901170">
    <property type="term" value="P:naphthalene catabolic process"/>
    <property type="evidence" value="ECO:0007669"/>
    <property type="project" value="InterPro"/>
</dbReference>
<comment type="catalytic activity">
    <reaction evidence="1">
        <text>2-hydroxychromene-2-carboxylate = (3E)-4-(2-hydroxyphenyl)-2-oxobut-3-enoate</text>
        <dbReference type="Rhea" id="RHEA:27401"/>
        <dbReference type="ChEBI" id="CHEBI:59350"/>
        <dbReference type="ChEBI" id="CHEBI:59353"/>
        <dbReference type="EC" id="5.99.1.4"/>
    </reaction>
</comment>
<dbReference type="PANTHER" id="PTHR42943">
    <property type="entry name" value="GLUTATHIONE S-TRANSFERASE KAPPA"/>
    <property type="match status" value="1"/>
</dbReference>
<dbReference type="InterPro" id="IPR014440">
    <property type="entry name" value="HCCAis_GSTk"/>
</dbReference>
<dbReference type="InterPro" id="IPR051924">
    <property type="entry name" value="GST_Kappa/NadH"/>
</dbReference>
<dbReference type="EC" id="5.99.1.4" evidence="1"/>
<feature type="domain" description="DSBA-like thioredoxin" evidence="3">
    <location>
        <begin position="3"/>
        <end position="195"/>
    </location>
</feature>
<dbReference type="PANTHER" id="PTHR42943:SF13">
    <property type="entry name" value="GLUTATHIONE S-TRANSFERASE KAPPA-RELATED"/>
    <property type="match status" value="1"/>
</dbReference>
<dbReference type="OrthoDB" id="5244108at2"/>
<evidence type="ECO:0000259" key="3">
    <source>
        <dbReference type="Pfam" id="PF01323"/>
    </source>
</evidence>
<keyword evidence="1 4" id="KW-0413">Isomerase</keyword>
<dbReference type="Proteomes" id="UP000219465">
    <property type="component" value="Unassembled WGS sequence"/>
</dbReference>
<dbReference type="GO" id="GO:0004602">
    <property type="term" value="F:glutathione peroxidase activity"/>
    <property type="evidence" value="ECO:0007669"/>
    <property type="project" value="TreeGrafter"/>
</dbReference>
<dbReference type="GO" id="GO:0006749">
    <property type="term" value="P:glutathione metabolic process"/>
    <property type="evidence" value="ECO:0007669"/>
    <property type="project" value="TreeGrafter"/>
</dbReference>
<feature type="active site" description="Nucleophile" evidence="2">
    <location>
        <position position="12"/>
    </location>
</feature>
<keyword evidence="5" id="KW-1185">Reference proteome</keyword>
<accession>A0A286IEL4</accession>
<dbReference type="CDD" id="cd03022">
    <property type="entry name" value="DsbA_HCCA_Iso"/>
    <property type="match status" value="1"/>
</dbReference>
<organism evidence="4 5">
    <name type="scientific">Hoeflea halophila</name>
    <dbReference type="NCBI Taxonomy" id="714899"/>
    <lineage>
        <taxon>Bacteria</taxon>
        <taxon>Pseudomonadati</taxon>
        <taxon>Pseudomonadota</taxon>
        <taxon>Alphaproteobacteria</taxon>
        <taxon>Hyphomicrobiales</taxon>
        <taxon>Rhizobiaceae</taxon>
        <taxon>Hoeflea</taxon>
    </lineage>
</organism>
<protein>
    <recommendedName>
        <fullName evidence="1">2-hydroxychromene-2-carboxylate isomerase</fullName>
        <ecNumber evidence="1">5.99.1.4</ecNumber>
    </recommendedName>
</protein>
<comment type="similarity">
    <text evidence="1">Belongs to the GST superfamily. NadH family.</text>
</comment>